<feature type="compositionally biased region" description="Low complexity" evidence="1">
    <location>
        <begin position="826"/>
        <end position="854"/>
    </location>
</feature>
<proteinExistence type="predicted"/>
<comment type="caution">
    <text evidence="2">The sequence shown here is derived from an EMBL/GenBank/DDBJ whole genome shotgun (WGS) entry which is preliminary data.</text>
</comment>
<evidence type="ECO:0000313" key="2">
    <source>
        <dbReference type="EMBL" id="MBU3845363.1"/>
    </source>
</evidence>
<organism evidence="2 3">
    <name type="scientific">Candidatus Anaerobiospirillum pullicola</name>
    <dbReference type="NCBI Taxonomy" id="2838451"/>
    <lineage>
        <taxon>Bacteria</taxon>
        <taxon>Pseudomonadati</taxon>
        <taxon>Pseudomonadota</taxon>
        <taxon>Gammaproteobacteria</taxon>
        <taxon>Aeromonadales</taxon>
        <taxon>Succinivibrionaceae</taxon>
        <taxon>Anaerobiospirillum</taxon>
    </lineage>
</organism>
<feature type="compositionally biased region" description="Low complexity" evidence="1">
    <location>
        <begin position="563"/>
        <end position="639"/>
    </location>
</feature>
<feature type="compositionally biased region" description="Low complexity" evidence="1">
    <location>
        <begin position="793"/>
        <end position="807"/>
    </location>
</feature>
<feature type="compositionally biased region" description="Low complexity" evidence="1">
    <location>
        <begin position="862"/>
        <end position="886"/>
    </location>
</feature>
<accession>A0A948TIM7</accession>
<feature type="compositionally biased region" description="Polar residues" evidence="1">
    <location>
        <begin position="651"/>
        <end position="665"/>
    </location>
</feature>
<feature type="compositionally biased region" description="Low complexity" evidence="1">
    <location>
        <begin position="515"/>
        <end position="556"/>
    </location>
</feature>
<feature type="compositionally biased region" description="Low complexity" evidence="1">
    <location>
        <begin position="666"/>
        <end position="691"/>
    </location>
</feature>
<reference evidence="2" key="2">
    <citation type="submission" date="2021-04" db="EMBL/GenBank/DDBJ databases">
        <authorList>
            <person name="Gilroy R."/>
        </authorList>
    </citation>
    <scope>NUCLEOTIDE SEQUENCE</scope>
    <source>
        <strain evidence="2">378</strain>
    </source>
</reference>
<evidence type="ECO:0000313" key="3">
    <source>
        <dbReference type="Proteomes" id="UP000733611"/>
    </source>
</evidence>
<dbReference type="AlphaFoldDB" id="A0A948TIM7"/>
<feature type="compositionally biased region" description="Low complexity" evidence="1">
    <location>
        <begin position="900"/>
        <end position="929"/>
    </location>
</feature>
<dbReference type="Proteomes" id="UP000733611">
    <property type="component" value="Unassembled WGS sequence"/>
</dbReference>
<feature type="non-terminal residue" evidence="2">
    <location>
        <position position="940"/>
    </location>
</feature>
<name>A0A948TIM7_9GAMM</name>
<gene>
    <name evidence="2" type="ORF">H9847_10980</name>
</gene>
<reference evidence="2" key="1">
    <citation type="journal article" date="2021" name="PeerJ">
        <title>Extensive microbial diversity within the chicken gut microbiome revealed by metagenomics and culture.</title>
        <authorList>
            <person name="Gilroy R."/>
            <person name="Ravi A."/>
            <person name="Getino M."/>
            <person name="Pursley I."/>
            <person name="Horton D.L."/>
            <person name="Alikhan N.F."/>
            <person name="Baker D."/>
            <person name="Gharbi K."/>
            <person name="Hall N."/>
            <person name="Watson M."/>
            <person name="Adriaenssens E.M."/>
            <person name="Foster-Nyarko E."/>
            <person name="Jarju S."/>
            <person name="Secka A."/>
            <person name="Antonio M."/>
            <person name="Oren A."/>
            <person name="Chaudhuri R.R."/>
            <person name="La Ragione R."/>
            <person name="Hildebrand F."/>
            <person name="Pallen M.J."/>
        </authorList>
    </citation>
    <scope>NUCLEOTIDE SEQUENCE</scope>
    <source>
        <strain evidence="2">378</strain>
    </source>
</reference>
<feature type="region of interest" description="Disordered" evidence="1">
    <location>
        <begin position="774"/>
        <end position="940"/>
    </location>
</feature>
<feature type="region of interest" description="Disordered" evidence="1">
    <location>
        <begin position="1"/>
        <end position="42"/>
    </location>
</feature>
<protein>
    <submittedName>
        <fullName evidence="2">Uncharacterized protein</fullName>
    </submittedName>
</protein>
<sequence length="940" mass="100055">MHNNVNQRLQRTANEQAAATSLRLQAAEKQSTESAKTPSMNRPATTQYLNIISYEQDEVGDVLARSMSKLKQSLSQAATTTAQQDSGMLDDSANKVDSQAEKMAVYSKLAGKIINRDQALQERVAQNLSTSKRLVRSRDAATSLQQAMDKLPAQLKEGTNAGRDLAKFMVENLVSLTDTKNMGAGLERDLAVRQVAVPKHQPNLRVQQASQKVLAASIAYIQSNQPEVLAALKNAPATSDNAAANTQTTAQAMTQYLHQALNEFPNDSTYLDIFKQNRSQQTNEGYADKMSEEIAQRIHDLIAKAANTAKSGNLIKLSPEEAANFEHIVRDAQQHVQNNGLRSMERIFSQATTSTGAPVQNSTGTPNANAQANAAGASTVTQEQGTIINQALLSPAEEDALTEQALKVADRNTKNEHVRNLSLSDLSSRAAKLQEEFRAERQRMVQEGKLPNPAIPPQDNFADDEALFTKAQSSNRAQTGAQVEANSRVLNEALIKARSALESRISPPLNTEAKSTSTQQAQAANTQQAPASTSTTSNATNAGTTNTASNTTAPSQVHGQTLNQTAPAQSNAATAQQPAANATTQGAANASNTINQTAQSTQQPQAQAQAQSTTTSAPAQQTAANTNTSSTNAPVSSNPAPAPAPETPAQGNTAANQSTTAPAPNTSAQQSTAPTQQQSAPQSSAHAPLPQRQAAEDRVTTLNFDQNTLHNTSLNLSYTAVQSSIYGDMDIMPGMTIPVSHFGDYTDGNMQPNKAALDALQQQAHRIYNQVRNESAPTPAPAPVVSDADETVQQQAQQNQQATQQAQRPATGTPVPTADGVIEAKPQAPLQQQQQPAQQTQQTQAPAQSTTTSQVVADGNEVVQQQQQVQQNQQATQQAQRPATATSVPADDGVIESKPQAPLQQQQPTQQTQQQAQTPVQSTTSQVVADGDEAVQQQQV</sequence>
<evidence type="ECO:0000256" key="1">
    <source>
        <dbReference type="SAM" id="MobiDB-lite"/>
    </source>
</evidence>
<dbReference type="EMBL" id="JAHLFE010000228">
    <property type="protein sequence ID" value="MBU3845363.1"/>
    <property type="molecule type" value="Genomic_DNA"/>
</dbReference>
<feature type="region of interest" description="Disordered" evidence="1">
    <location>
        <begin position="505"/>
        <end position="695"/>
    </location>
</feature>